<protein>
    <submittedName>
        <fullName evidence="1">38396_t:CDS:1</fullName>
    </submittedName>
</protein>
<sequence>FSGDSKEYRPWRNQLENAFVVYGIKEIMTYGRFSGNYSTGYARRAENYDAAGNRAHQCRWTTEFIMRVLAIIRTKLKGTALEIFDAEIGTINCYWRSNINGNQNIIDALKDTNNYPTNFNHQYNGAFNPSATTEGERCNPHITATTVQKGFREIFDDAFLVDTTQQIAQKDFWNFDFTKGLDYNNNNGMRNLINKYKKLMQVANWQWGNNFYGGEYMFLLQRMLPAIMKHISSMNSKLANRNEFFIAADNQFLVVRLTMSLTGNLKEKVSHFKERKTTKFNNVQTTE</sequence>
<evidence type="ECO:0000313" key="1">
    <source>
        <dbReference type="EMBL" id="CAG8848398.1"/>
    </source>
</evidence>
<dbReference type="Proteomes" id="UP000789901">
    <property type="component" value="Unassembled WGS sequence"/>
</dbReference>
<reference evidence="1 2" key="1">
    <citation type="submission" date="2021-06" db="EMBL/GenBank/DDBJ databases">
        <authorList>
            <person name="Kallberg Y."/>
            <person name="Tangrot J."/>
            <person name="Rosling A."/>
        </authorList>
    </citation>
    <scope>NUCLEOTIDE SEQUENCE [LARGE SCALE GENOMIC DNA]</scope>
    <source>
        <strain evidence="1 2">120-4 pot B 10/14</strain>
    </source>
</reference>
<accession>A0ABN7X568</accession>
<gene>
    <name evidence="1" type="ORF">GMARGA_LOCUS39159</name>
</gene>
<proteinExistence type="predicted"/>
<name>A0ABN7X568_GIGMA</name>
<comment type="caution">
    <text evidence="1">The sequence shown here is derived from an EMBL/GenBank/DDBJ whole genome shotgun (WGS) entry which is preliminary data.</text>
</comment>
<keyword evidence="2" id="KW-1185">Reference proteome</keyword>
<feature type="non-terminal residue" evidence="1">
    <location>
        <position position="1"/>
    </location>
</feature>
<dbReference type="EMBL" id="CAJVQB010091803">
    <property type="protein sequence ID" value="CAG8848398.1"/>
    <property type="molecule type" value="Genomic_DNA"/>
</dbReference>
<feature type="non-terminal residue" evidence="1">
    <location>
        <position position="287"/>
    </location>
</feature>
<organism evidence="1 2">
    <name type="scientific">Gigaspora margarita</name>
    <dbReference type="NCBI Taxonomy" id="4874"/>
    <lineage>
        <taxon>Eukaryota</taxon>
        <taxon>Fungi</taxon>
        <taxon>Fungi incertae sedis</taxon>
        <taxon>Mucoromycota</taxon>
        <taxon>Glomeromycotina</taxon>
        <taxon>Glomeromycetes</taxon>
        <taxon>Diversisporales</taxon>
        <taxon>Gigasporaceae</taxon>
        <taxon>Gigaspora</taxon>
    </lineage>
</organism>
<evidence type="ECO:0000313" key="2">
    <source>
        <dbReference type="Proteomes" id="UP000789901"/>
    </source>
</evidence>